<feature type="transmembrane region" description="Helical" evidence="9">
    <location>
        <begin position="188"/>
        <end position="210"/>
    </location>
</feature>
<evidence type="ECO:0000256" key="4">
    <source>
        <dbReference type="ARBA" id="ARBA00022989"/>
    </source>
</evidence>
<evidence type="ECO:0000313" key="11">
    <source>
        <dbReference type="EMBL" id="GCB69435.1"/>
    </source>
</evidence>
<name>A0A401P8H4_SCYTO</name>
<keyword evidence="5 7" id="KW-0472">Membrane</keyword>
<dbReference type="PANTHER" id="PTHR10306">
    <property type="entry name" value="SYNAPTOPHYSIN"/>
    <property type="match status" value="1"/>
</dbReference>
<evidence type="ECO:0000256" key="8">
    <source>
        <dbReference type="SAM" id="MobiDB-lite"/>
    </source>
</evidence>
<evidence type="ECO:0000256" key="6">
    <source>
        <dbReference type="ARBA" id="ARBA00023180"/>
    </source>
</evidence>
<dbReference type="Proteomes" id="UP000288216">
    <property type="component" value="Unassembled WGS sequence"/>
</dbReference>
<comment type="caution">
    <text evidence="11">The sequence shown here is derived from an EMBL/GenBank/DDBJ whole genome shotgun (WGS) entry which is preliminary data.</text>
</comment>
<evidence type="ECO:0000256" key="2">
    <source>
        <dbReference type="ARBA" id="ARBA00006476"/>
    </source>
</evidence>
<feature type="region of interest" description="Disordered" evidence="8">
    <location>
        <begin position="218"/>
        <end position="238"/>
    </location>
</feature>
<evidence type="ECO:0000256" key="3">
    <source>
        <dbReference type="ARBA" id="ARBA00022692"/>
    </source>
</evidence>
<evidence type="ECO:0000259" key="10">
    <source>
        <dbReference type="PROSITE" id="PS51225"/>
    </source>
</evidence>
<gene>
    <name evidence="11" type="ORF">scyTo_0010555</name>
</gene>
<dbReference type="AlphaFoldDB" id="A0A401P8H4"/>
<dbReference type="PANTHER" id="PTHR10306:SF9">
    <property type="entry name" value="SYNAPTOPHYSIN-LIKE PROTEIN 1"/>
    <property type="match status" value="1"/>
</dbReference>
<evidence type="ECO:0000256" key="7">
    <source>
        <dbReference type="PROSITE-ProRule" id="PRU00581"/>
    </source>
</evidence>
<keyword evidence="12" id="KW-1185">Reference proteome</keyword>
<dbReference type="InterPro" id="IPR001285">
    <property type="entry name" value="Synaptophysin/porin"/>
</dbReference>
<evidence type="ECO:0000313" key="12">
    <source>
        <dbReference type="Proteomes" id="UP000288216"/>
    </source>
</evidence>
<evidence type="ECO:0000256" key="1">
    <source>
        <dbReference type="ARBA" id="ARBA00004141"/>
    </source>
</evidence>
<reference evidence="11 12" key="1">
    <citation type="journal article" date="2018" name="Nat. Ecol. Evol.">
        <title>Shark genomes provide insights into elasmobranch evolution and the origin of vertebrates.</title>
        <authorList>
            <person name="Hara Y"/>
            <person name="Yamaguchi K"/>
            <person name="Onimaru K"/>
            <person name="Kadota M"/>
            <person name="Koyanagi M"/>
            <person name="Keeley SD"/>
            <person name="Tatsumi K"/>
            <person name="Tanaka K"/>
            <person name="Motone F"/>
            <person name="Kageyama Y"/>
            <person name="Nozu R"/>
            <person name="Adachi N"/>
            <person name="Nishimura O"/>
            <person name="Nakagawa R"/>
            <person name="Tanegashima C"/>
            <person name="Kiyatake I"/>
            <person name="Matsumoto R"/>
            <person name="Murakumo K"/>
            <person name="Nishida K"/>
            <person name="Terakita A"/>
            <person name="Kuratani S"/>
            <person name="Sato K"/>
            <person name="Hyodo S Kuraku.S."/>
        </authorList>
    </citation>
    <scope>NUCLEOTIDE SEQUENCE [LARGE SCALE GENOMIC DNA]</scope>
</reference>
<comment type="subcellular location">
    <subcellularLocation>
        <location evidence="1">Membrane</location>
        <topology evidence="1">Multi-pass membrane protein</topology>
    </subcellularLocation>
</comment>
<evidence type="ECO:0000256" key="5">
    <source>
        <dbReference type="ARBA" id="ARBA00023136"/>
    </source>
</evidence>
<comment type="similarity">
    <text evidence="2">Belongs to the synaptophysin/synaptobrevin family.</text>
</comment>
<dbReference type="STRING" id="75743.A0A401P8H4"/>
<evidence type="ECO:0000256" key="9">
    <source>
        <dbReference type="SAM" id="Phobius"/>
    </source>
</evidence>
<dbReference type="OrthoDB" id="10006326at2759"/>
<sequence length="238" mass="26046">MAGMQLDLGPLKEPIGFIKILEWIFAIFGFATCGGFSGKTALSVKCKNTNDTLLLNATFQYPFRLNQILIVTKETCNQTVETHLVGDFSSSAEFFVAIAVLAFLYCMAALVLYVGYLHIYRDGNRGPMIDFVVTAIFAFLWLVSSSAWGKGLTDLKYSTNPETIIKNANVCKGFAECSSAGVSGMGSLNVSVVFGFLNMILWCGNAWFVYKETSWHAPPEPPKQDPGNVADPQPPQNP</sequence>
<organism evidence="11 12">
    <name type="scientific">Scyliorhinus torazame</name>
    <name type="common">Cloudy catshark</name>
    <name type="synonym">Catulus torazame</name>
    <dbReference type="NCBI Taxonomy" id="75743"/>
    <lineage>
        <taxon>Eukaryota</taxon>
        <taxon>Metazoa</taxon>
        <taxon>Chordata</taxon>
        <taxon>Craniata</taxon>
        <taxon>Vertebrata</taxon>
        <taxon>Chondrichthyes</taxon>
        <taxon>Elasmobranchii</taxon>
        <taxon>Galeomorphii</taxon>
        <taxon>Galeoidea</taxon>
        <taxon>Carcharhiniformes</taxon>
        <taxon>Scyliorhinidae</taxon>
        <taxon>Scyliorhinus</taxon>
    </lineage>
</organism>
<keyword evidence="4 9" id="KW-1133">Transmembrane helix</keyword>
<dbReference type="PRINTS" id="PR00220">
    <property type="entry name" value="SYNAPTOPHYSN"/>
</dbReference>
<accession>A0A401P8H4</accession>
<keyword evidence="3 7" id="KW-0812">Transmembrane</keyword>
<dbReference type="GO" id="GO:0030672">
    <property type="term" value="C:synaptic vesicle membrane"/>
    <property type="evidence" value="ECO:0007669"/>
    <property type="project" value="TreeGrafter"/>
</dbReference>
<dbReference type="OMA" id="CHFNEIR"/>
<dbReference type="EMBL" id="BFAA01004580">
    <property type="protein sequence ID" value="GCB69435.1"/>
    <property type="molecule type" value="Genomic_DNA"/>
</dbReference>
<dbReference type="PROSITE" id="PS51225">
    <property type="entry name" value="MARVEL"/>
    <property type="match status" value="1"/>
</dbReference>
<protein>
    <recommendedName>
        <fullName evidence="10">MARVEL domain-containing protein</fullName>
    </recommendedName>
</protein>
<feature type="transmembrane region" description="Helical" evidence="9">
    <location>
        <begin position="20"/>
        <end position="38"/>
    </location>
</feature>
<feature type="transmembrane region" description="Helical" evidence="9">
    <location>
        <begin position="94"/>
        <end position="116"/>
    </location>
</feature>
<feature type="transmembrane region" description="Helical" evidence="9">
    <location>
        <begin position="128"/>
        <end position="148"/>
    </location>
</feature>
<proteinExistence type="inferred from homology"/>
<keyword evidence="6" id="KW-0325">Glycoprotein</keyword>
<dbReference type="InterPro" id="IPR008253">
    <property type="entry name" value="Marvel"/>
</dbReference>
<feature type="domain" description="MARVEL" evidence="10">
    <location>
        <begin position="10"/>
        <end position="214"/>
    </location>
</feature>
<dbReference type="Pfam" id="PF01284">
    <property type="entry name" value="MARVEL"/>
    <property type="match status" value="1"/>
</dbReference>